<evidence type="ECO:0000313" key="12">
    <source>
        <dbReference type="Proteomes" id="UP001515500"/>
    </source>
</evidence>
<comment type="cofactor">
    <cofactor evidence="1 10">
        <name>heme</name>
        <dbReference type="ChEBI" id="CHEBI:30413"/>
    </cofactor>
</comment>
<evidence type="ECO:0000256" key="6">
    <source>
        <dbReference type="ARBA" id="ARBA00022989"/>
    </source>
</evidence>
<reference evidence="13" key="1">
    <citation type="submission" date="2025-08" db="UniProtKB">
        <authorList>
            <consortium name="RefSeq"/>
        </authorList>
    </citation>
    <scope>IDENTIFICATION</scope>
</reference>
<keyword evidence="5 10" id="KW-0479">Metal-binding</keyword>
<dbReference type="PRINTS" id="PR00463">
    <property type="entry name" value="EP450I"/>
</dbReference>
<keyword evidence="4" id="KW-0812">Transmembrane</keyword>
<proteinExistence type="inferred from homology"/>
<dbReference type="GO" id="GO:0005506">
    <property type="term" value="F:iron ion binding"/>
    <property type="evidence" value="ECO:0007669"/>
    <property type="project" value="InterPro"/>
</dbReference>
<feature type="binding site" description="axial binding residue" evidence="10">
    <location>
        <position position="130"/>
    </location>
    <ligand>
        <name>heme</name>
        <dbReference type="ChEBI" id="CHEBI:30413"/>
    </ligand>
    <ligandPart>
        <name>Fe</name>
        <dbReference type="ChEBI" id="CHEBI:18248"/>
    </ligandPart>
</feature>
<evidence type="ECO:0000256" key="1">
    <source>
        <dbReference type="ARBA" id="ARBA00001971"/>
    </source>
</evidence>
<keyword evidence="12" id="KW-1185">Reference proteome</keyword>
<dbReference type="GeneID" id="120250620"/>
<dbReference type="InterPro" id="IPR036396">
    <property type="entry name" value="Cyt_P450_sf"/>
</dbReference>
<dbReference type="InterPro" id="IPR001128">
    <property type="entry name" value="Cyt_P450"/>
</dbReference>
<name>A0AB40AKX4_DIOCR</name>
<keyword evidence="11" id="KW-0503">Monooxygenase</keyword>
<evidence type="ECO:0000256" key="10">
    <source>
        <dbReference type="PIRSR" id="PIRSR602401-1"/>
    </source>
</evidence>
<evidence type="ECO:0000256" key="9">
    <source>
        <dbReference type="ARBA" id="ARBA00023136"/>
    </source>
</evidence>
<dbReference type="Gene3D" id="1.10.630.10">
    <property type="entry name" value="Cytochrome P450"/>
    <property type="match status" value="1"/>
</dbReference>
<keyword evidence="3 10" id="KW-0349">Heme</keyword>
<evidence type="ECO:0000256" key="7">
    <source>
        <dbReference type="ARBA" id="ARBA00023002"/>
    </source>
</evidence>
<dbReference type="InterPro" id="IPR017972">
    <property type="entry name" value="Cyt_P450_CS"/>
</dbReference>
<dbReference type="PRINTS" id="PR00385">
    <property type="entry name" value="P450"/>
</dbReference>
<comment type="similarity">
    <text evidence="11">Belongs to the cytochrome P450 family.</text>
</comment>
<dbReference type="GO" id="GO:0016705">
    <property type="term" value="F:oxidoreductase activity, acting on paired donors, with incorporation or reduction of molecular oxygen"/>
    <property type="evidence" value="ECO:0007669"/>
    <property type="project" value="InterPro"/>
</dbReference>
<dbReference type="GO" id="GO:0016020">
    <property type="term" value="C:membrane"/>
    <property type="evidence" value="ECO:0007669"/>
    <property type="project" value="UniProtKB-SubCell"/>
</dbReference>
<evidence type="ECO:0000256" key="4">
    <source>
        <dbReference type="ARBA" id="ARBA00022692"/>
    </source>
</evidence>
<comment type="subcellular location">
    <subcellularLocation>
        <location evidence="2">Membrane</location>
    </subcellularLocation>
</comment>
<organism evidence="12 13">
    <name type="scientific">Dioscorea cayennensis subsp. rotundata</name>
    <name type="common">White Guinea yam</name>
    <name type="synonym">Dioscorea rotundata</name>
    <dbReference type="NCBI Taxonomy" id="55577"/>
    <lineage>
        <taxon>Eukaryota</taxon>
        <taxon>Viridiplantae</taxon>
        <taxon>Streptophyta</taxon>
        <taxon>Embryophyta</taxon>
        <taxon>Tracheophyta</taxon>
        <taxon>Spermatophyta</taxon>
        <taxon>Magnoliopsida</taxon>
        <taxon>Liliopsida</taxon>
        <taxon>Dioscoreales</taxon>
        <taxon>Dioscoreaceae</taxon>
        <taxon>Dioscorea</taxon>
    </lineage>
</organism>
<evidence type="ECO:0000256" key="8">
    <source>
        <dbReference type="ARBA" id="ARBA00023004"/>
    </source>
</evidence>
<keyword evidence="7 11" id="KW-0560">Oxidoreductase</keyword>
<dbReference type="SUPFAM" id="SSF48264">
    <property type="entry name" value="Cytochrome P450"/>
    <property type="match status" value="1"/>
</dbReference>
<gene>
    <name evidence="13" type="primary">LOC120250620</name>
</gene>
<keyword evidence="8 10" id="KW-0408">Iron</keyword>
<evidence type="ECO:0000256" key="2">
    <source>
        <dbReference type="ARBA" id="ARBA00004370"/>
    </source>
</evidence>
<sequence>MALTIKRMMLFLLSHPETLKKTNEEIDTNVGNERIINESDLPKLPYLNNVLKETLRLTLADFPPRESSGDCTIQDYHVPKGTMLFVNALGINRDPELWDDAMSFKPERFDREEEEKVFKYMPFGAGRRKCPGEHLAMRMVMAGVGALVQCFEWEPMSKGEVDISSSLGLIVSNGKPVVAKYQSYTHNRPIIVPINSDLLQYDEHHTATIPLQQEAYDCNSVHKILRVNFTEKGTGQRLGTSTWHRGLWYMDREGMDSALTSLVEGAGV</sequence>
<evidence type="ECO:0000256" key="3">
    <source>
        <dbReference type="ARBA" id="ARBA00022617"/>
    </source>
</evidence>
<dbReference type="RefSeq" id="XP_039115379.1">
    <property type="nucleotide sequence ID" value="XM_039259445.1"/>
</dbReference>
<dbReference type="InterPro" id="IPR050651">
    <property type="entry name" value="Plant_Cytochrome_P450_Monoox"/>
</dbReference>
<keyword evidence="6" id="KW-1133">Transmembrane helix</keyword>
<dbReference type="GO" id="GO:0004497">
    <property type="term" value="F:monooxygenase activity"/>
    <property type="evidence" value="ECO:0007669"/>
    <property type="project" value="UniProtKB-KW"/>
</dbReference>
<dbReference type="AlphaFoldDB" id="A0AB40AKX4"/>
<dbReference type="Proteomes" id="UP001515500">
    <property type="component" value="Chromosome 19"/>
</dbReference>
<evidence type="ECO:0000256" key="5">
    <source>
        <dbReference type="ARBA" id="ARBA00022723"/>
    </source>
</evidence>
<protein>
    <submittedName>
        <fullName evidence="13">Cytochrome P450 81Q32-like</fullName>
    </submittedName>
</protein>
<accession>A0AB40AKX4</accession>
<keyword evidence="9" id="KW-0472">Membrane</keyword>
<dbReference type="GO" id="GO:0020037">
    <property type="term" value="F:heme binding"/>
    <property type="evidence" value="ECO:0007669"/>
    <property type="project" value="InterPro"/>
</dbReference>
<dbReference type="InterPro" id="IPR002401">
    <property type="entry name" value="Cyt_P450_E_grp-I"/>
</dbReference>
<dbReference type="PANTHER" id="PTHR47947:SF26">
    <property type="entry name" value="CYTOCHROME P450"/>
    <property type="match status" value="1"/>
</dbReference>
<dbReference type="PROSITE" id="PS00086">
    <property type="entry name" value="CYTOCHROME_P450"/>
    <property type="match status" value="1"/>
</dbReference>
<evidence type="ECO:0000313" key="13">
    <source>
        <dbReference type="RefSeq" id="XP_039115379.1"/>
    </source>
</evidence>
<dbReference type="Pfam" id="PF00067">
    <property type="entry name" value="p450"/>
    <property type="match status" value="1"/>
</dbReference>
<evidence type="ECO:0000256" key="11">
    <source>
        <dbReference type="RuleBase" id="RU000461"/>
    </source>
</evidence>
<dbReference type="PANTHER" id="PTHR47947">
    <property type="entry name" value="CYTOCHROME P450 82C3-RELATED"/>
    <property type="match status" value="1"/>
</dbReference>